<dbReference type="STRING" id="55758.MBFIL_01010"/>
<dbReference type="OrthoDB" id="25257at2157"/>
<reference evidence="4 5" key="1">
    <citation type="submission" date="2016-04" db="EMBL/GenBank/DDBJ databases">
        <title>Genome sequence of Methanobrevibacter filiformis DSM 11501.</title>
        <authorList>
            <person name="Poehlein A."/>
            <person name="Seedorf H."/>
            <person name="Daniel R."/>
        </authorList>
    </citation>
    <scope>NUCLEOTIDE SEQUENCE [LARGE SCALE GENOMIC DNA]</scope>
    <source>
        <strain evidence="4 5">DSM 11501</strain>
    </source>
</reference>
<sequence length="292" mass="33049">MKLKEKVGFIGYGNMGSVIIDNILLLDLIENRNIIISNRNLSKLNNIKENYPEISITSDNSYLASISDKIFIFVEPQQMKNVMIDISQNLTENKHIIHICAGLKFKDIDIRNELKITQVIPTIVSKIHKSEYDSMENNKTGVSLIIHNENTTIHDKKFVENLFNEFSHVKNIKNENNEFEIGTILTSCGPAFIGLLLSKIAIISSNKSSLAVEDIQDMILKTLSATTSYLSYAIENSEDTENNKNKNINSSAYDLMSKIATKKGITQEGIDYLDPRIEEIVDDLSNKLLKRF</sequence>
<dbReference type="InterPro" id="IPR036291">
    <property type="entry name" value="NAD(P)-bd_dom_sf"/>
</dbReference>
<dbReference type="PATRIC" id="fig|55758.3.peg.114"/>
<dbReference type="EC" id="1.5.1.2" evidence="4"/>
<comment type="caution">
    <text evidence="4">The sequence shown here is derived from an EMBL/GenBank/DDBJ whole genome shotgun (WGS) entry which is preliminary data.</text>
</comment>
<evidence type="ECO:0000259" key="3">
    <source>
        <dbReference type="Pfam" id="PF03807"/>
    </source>
</evidence>
<feature type="domain" description="Pyrroline-5-carboxylate reductase catalytic N-terminal" evidence="3">
    <location>
        <begin position="6"/>
        <end position="102"/>
    </location>
</feature>
<evidence type="ECO:0000256" key="1">
    <source>
        <dbReference type="ARBA" id="ARBA00005525"/>
    </source>
</evidence>
<evidence type="ECO:0000313" key="4">
    <source>
        <dbReference type="EMBL" id="KZX17552.1"/>
    </source>
</evidence>
<feature type="binding site" evidence="2">
    <location>
        <position position="60"/>
    </location>
    <ligand>
        <name>NADPH</name>
        <dbReference type="ChEBI" id="CHEBI:57783"/>
    </ligand>
</feature>
<dbReference type="RefSeq" id="WP_066970407.1">
    <property type="nucleotide sequence ID" value="NZ_LWMT01000012.1"/>
</dbReference>
<evidence type="ECO:0000256" key="2">
    <source>
        <dbReference type="PIRSR" id="PIRSR000193-1"/>
    </source>
</evidence>
<keyword evidence="5" id="KW-1185">Reference proteome</keyword>
<proteinExistence type="inferred from homology"/>
<dbReference type="PANTHER" id="PTHR11645">
    <property type="entry name" value="PYRROLINE-5-CARBOXYLATE REDUCTASE"/>
    <property type="match status" value="1"/>
</dbReference>
<dbReference type="AlphaFoldDB" id="A0A166FD20"/>
<protein>
    <submittedName>
        <fullName evidence="4">Pyrroline-5-carboxylate reductase</fullName>
        <ecNumber evidence="4">1.5.1.2</ecNumber>
    </submittedName>
</protein>
<dbReference type="Gene3D" id="3.40.50.720">
    <property type="entry name" value="NAD(P)-binding Rossmann-like Domain"/>
    <property type="match status" value="1"/>
</dbReference>
<dbReference type="InterPro" id="IPR028939">
    <property type="entry name" value="P5C_Rdtase_cat_N"/>
</dbReference>
<organism evidence="4 5">
    <name type="scientific">Methanobrevibacter filiformis</name>
    <dbReference type="NCBI Taxonomy" id="55758"/>
    <lineage>
        <taxon>Archaea</taxon>
        <taxon>Methanobacteriati</taxon>
        <taxon>Methanobacteriota</taxon>
        <taxon>Methanomada group</taxon>
        <taxon>Methanobacteria</taxon>
        <taxon>Methanobacteriales</taxon>
        <taxon>Methanobacteriaceae</taxon>
        <taxon>Methanobrevibacter</taxon>
    </lineage>
</organism>
<dbReference type="GO" id="GO:0055129">
    <property type="term" value="P:L-proline biosynthetic process"/>
    <property type="evidence" value="ECO:0007669"/>
    <property type="project" value="TreeGrafter"/>
</dbReference>
<name>A0A166FD20_9EURY</name>
<keyword evidence="4" id="KW-0560">Oxidoreductase</keyword>
<dbReference type="Pfam" id="PF03807">
    <property type="entry name" value="F420_oxidored"/>
    <property type="match status" value="1"/>
</dbReference>
<dbReference type="Proteomes" id="UP000077066">
    <property type="component" value="Unassembled WGS sequence"/>
</dbReference>
<evidence type="ECO:0000313" key="5">
    <source>
        <dbReference type="Proteomes" id="UP000077066"/>
    </source>
</evidence>
<dbReference type="PIRSF" id="PIRSF000193">
    <property type="entry name" value="Pyrrol-5-carb_rd"/>
    <property type="match status" value="1"/>
</dbReference>
<comment type="similarity">
    <text evidence="1">Belongs to the pyrroline-5-carboxylate reductase family.</text>
</comment>
<dbReference type="PANTHER" id="PTHR11645:SF53">
    <property type="entry name" value="PYRROLINE-5-CARBOXYLATE REDUCTASE 3"/>
    <property type="match status" value="1"/>
</dbReference>
<dbReference type="Gene3D" id="1.10.3730.10">
    <property type="entry name" value="ProC C-terminal domain-like"/>
    <property type="match status" value="1"/>
</dbReference>
<gene>
    <name evidence="4" type="primary">proC</name>
    <name evidence="4" type="ORF">MBFIL_01010</name>
</gene>
<dbReference type="InterPro" id="IPR000304">
    <property type="entry name" value="Pyrroline-COOH_reductase"/>
</dbReference>
<dbReference type="EMBL" id="LWMT01000012">
    <property type="protein sequence ID" value="KZX17552.1"/>
    <property type="molecule type" value="Genomic_DNA"/>
</dbReference>
<feature type="binding site" evidence="2">
    <location>
        <begin position="10"/>
        <end position="15"/>
    </location>
    <ligand>
        <name>NADP(+)</name>
        <dbReference type="ChEBI" id="CHEBI:58349"/>
    </ligand>
</feature>
<keyword evidence="2" id="KW-0521">NADP</keyword>
<dbReference type="SUPFAM" id="SSF51735">
    <property type="entry name" value="NAD(P)-binding Rossmann-fold domains"/>
    <property type="match status" value="1"/>
</dbReference>
<accession>A0A166FD20</accession>
<dbReference type="GO" id="GO:0004735">
    <property type="term" value="F:pyrroline-5-carboxylate reductase activity"/>
    <property type="evidence" value="ECO:0007669"/>
    <property type="project" value="UniProtKB-EC"/>
</dbReference>